<protein>
    <submittedName>
        <fullName evidence="1">Pimeloyl-ACP methyl ester carboxylesterase</fullName>
    </submittedName>
</protein>
<evidence type="ECO:0000313" key="1">
    <source>
        <dbReference type="EMBL" id="MDQ0681339.1"/>
    </source>
</evidence>
<name>A0ABU0PSH2_STRAH</name>
<dbReference type="EMBL" id="JAUSYA010000001">
    <property type="protein sequence ID" value="MDQ0681339.1"/>
    <property type="molecule type" value="Genomic_DNA"/>
</dbReference>
<keyword evidence="2" id="KW-1185">Reference proteome</keyword>
<comment type="caution">
    <text evidence="1">The sequence shown here is derived from an EMBL/GenBank/DDBJ whole genome shotgun (WGS) entry which is preliminary data.</text>
</comment>
<proteinExistence type="predicted"/>
<dbReference type="SUPFAM" id="SSF53474">
    <property type="entry name" value="alpha/beta-Hydrolases"/>
    <property type="match status" value="1"/>
</dbReference>
<accession>A0ABU0PSH2</accession>
<gene>
    <name evidence="1" type="ORF">QFZ56_000302</name>
</gene>
<dbReference type="InterPro" id="IPR029058">
    <property type="entry name" value="AB_hydrolase_fold"/>
</dbReference>
<sequence length="136" mass="15451">MENPTERIALCRYVWTLVSPNWAFDDATYQRTAEAFTNPDYAAVVLFNYRWRIGLVEGERRYDRYERQLSAQPPISVPTLALDAALDPFTPPGDGSAYRHHFTGRYDHRTLANVGHNVPQEAPSAFAQAIVDADHL</sequence>
<organism evidence="1 2">
    <name type="scientific">Streptomyces achromogenes</name>
    <dbReference type="NCBI Taxonomy" id="67255"/>
    <lineage>
        <taxon>Bacteria</taxon>
        <taxon>Bacillati</taxon>
        <taxon>Actinomycetota</taxon>
        <taxon>Actinomycetes</taxon>
        <taxon>Kitasatosporales</taxon>
        <taxon>Streptomycetaceae</taxon>
        <taxon>Streptomyces</taxon>
    </lineage>
</organism>
<reference evidence="1 2" key="1">
    <citation type="submission" date="2023-07" db="EMBL/GenBank/DDBJ databases">
        <title>Comparative genomics of wheat-associated soil bacteria to identify genetic determinants of phenazine resistance.</title>
        <authorList>
            <person name="Mouncey N."/>
        </authorList>
    </citation>
    <scope>NUCLEOTIDE SEQUENCE [LARGE SCALE GENOMIC DNA]</scope>
    <source>
        <strain evidence="1 2">W4I19-2</strain>
    </source>
</reference>
<dbReference type="Gene3D" id="3.40.50.1820">
    <property type="entry name" value="alpha/beta hydrolase"/>
    <property type="match status" value="1"/>
</dbReference>
<evidence type="ECO:0000313" key="2">
    <source>
        <dbReference type="Proteomes" id="UP001243364"/>
    </source>
</evidence>
<dbReference type="Proteomes" id="UP001243364">
    <property type="component" value="Unassembled WGS sequence"/>
</dbReference>